<dbReference type="Proteomes" id="UP001196413">
    <property type="component" value="Unassembled WGS sequence"/>
</dbReference>
<protein>
    <submittedName>
        <fullName evidence="1">Uncharacterized protein</fullName>
    </submittedName>
</protein>
<name>A0AAD5MHX0_PARTN</name>
<comment type="caution">
    <text evidence="1">The sequence shown here is derived from an EMBL/GenBank/DDBJ whole genome shotgun (WGS) entry which is preliminary data.</text>
</comment>
<dbReference type="EMBL" id="JAHQIW010003497">
    <property type="protein sequence ID" value="KAJ1358860.1"/>
    <property type="molecule type" value="Genomic_DNA"/>
</dbReference>
<evidence type="ECO:0000313" key="1">
    <source>
        <dbReference type="EMBL" id="KAJ1358860.1"/>
    </source>
</evidence>
<proteinExistence type="predicted"/>
<gene>
    <name evidence="1" type="ORF">KIN20_017403</name>
</gene>
<evidence type="ECO:0000313" key="2">
    <source>
        <dbReference type="Proteomes" id="UP001196413"/>
    </source>
</evidence>
<accession>A0AAD5MHX0</accession>
<sequence length="63" mass="6922">MGDNCQCREECGLHKREHTDVARIRANAFASTGNMWSIAEEDTANSKPSVCVNGNDLVVQNVK</sequence>
<reference evidence="1" key="1">
    <citation type="submission" date="2021-06" db="EMBL/GenBank/DDBJ databases">
        <title>Parelaphostrongylus tenuis whole genome reference sequence.</title>
        <authorList>
            <person name="Garwood T.J."/>
            <person name="Larsen P.A."/>
            <person name="Fountain-Jones N.M."/>
            <person name="Garbe J.R."/>
            <person name="Macchietto M.G."/>
            <person name="Kania S.A."/>
            <person name="Gerhold R.W."/>
            <person name="Richards J.E."/>
            <person name="Wolf T.M."/>
        </authorList>
    </citation>
    <scope>NUCLEOTIDE SEQUENCE</scope>
    <source>
        <strain evidence="1">MNPRO001-30</strain>
        <tissue evidence="1">Meninges</tissue>
    </source>
</reference>
<keyword evidence="2" id="KW-1185">Reference proteome</keyword>
<organism evidence="1 2">
    <name type="scientific">Parelaphostrongylus tenuis</name>
    <name type="common">Meningeal worm</name>
    <dbReference type="NCBI Taxonomy" id="148309"/>
    <lineage>
        <taxon>Eukaryota</taxon>
        <taxon>Metazoa</taxon>
        <taxon>Ecdysozoa</taxon>
        <taxon>Nematoda</taxon>
        <taxon>Chromadorea</taxon>
        <taxon>Rhabditida</taxon>
        <taxon>Rhabditina</taxon>
        <taxon>Rhabditomorpha</taxon>
        <taxon>Strongyloidea</taxon>
        <taxon>Metastrongylidae</taxon>
        <taxon>Parelaphostrongylus</taxon>
    </lineage>
</organism>
<dbReference type="AlphaFoldDB" id="A0AAD5MHX0"/>